<dbReference type="Proteomes" id="UP001501747">
    <property type="component" value="Unassembled WGS sequence"/>
</dbReference>
<accession>A0ABP7TEV2</accession>
<name>A0ABP7TEV2_9PSEU</name>
<evidence type="ECO:0000313" key="1">
    <source>
        <dbReference type="EMBL" id="GAA4024925.1"/>
    </source>
</evidence>
<keyword evidence="2" id="KW-1185">Reference proteome</keyword>
<comment type="caution">
    <text evidence="1">The sequence shown here is derived from an EMBL/GenBank/DDBJ whole genome shotgun (WGS) entry which is preliminary data.</text>
</comment>
<sequence>MSKPTAWPQYVRCVSFQATVEPLEEPLPETPFLLQFQYRVEDEAGVFRVASQVYDEGLLVLMAHIARFAVAPFPDAEDQSEVNRFVDKSVMPAVFPYIQEGAASAAARVRPKRPLLINWNYNEPLELKRD</sequence>
<reference evidence="2" key="1">
    <citation type="journal article" date="2019" name="Int. J. Syst. Evol. Microbiol.">
        <title>The Global Catalogue of Microorganisms (GCM) 10K type strain sequencing project: providing services to taxonomists for standard genome sequencing and annotation.</title>
        <authorList>
            <consortium name="The Broad Institute Genomics Platform"/>
            <consortium name="The Broad Institute Genome Sequencing Center for Infectious Disease"/>
            <person name="Wu L."/>
            <person name="Ma J."/>
        </authorList>
    </citation>
    <scope>NUCLEOTIDE SEQUENCE [LARGE SCALE GENOMIC DNA]</scope>
    <source>
        <strain evidence="2">JCM 17342</strain>
    </source>
</reference>
<organism evidence="1 2">
    <name type="scientific">Allokutzneria multivorans</name>
    <dbReference type="NCBI Taxonomy" id="1142134"/>
    <lineage>
        <taxon>Bacteria</taxon>
        <taxon>Bacillati</taxon>
        <taxon>Actinomycetota</taxon>
        <taxon>Actinomycetes</taxon>
        <taxon>Pseudonocardiales</taxon>
        <taxon>Pseudonocardiaceae</taxon>
        <taxon>Allokutzneria</taxon>
    </lineage>
</organism>
<gene>
    <name evidence="1" type="ORF">GCM10022247_56700</name>
</gene>
<proteinExistence type="predicted"/>
<protein>
    <submittedName>
        <fullName evidence="1">Uncharacterized protein</fullName>
    </submittedName>
</protein>
<evidence type="ECO:0000313" key="2">
    <source>
        <dbReference type="Proteomes" id="UP001501747"/>
    </source>
</evidence>
<dbReference type="EMBL" id="BAABAL010000019">
    <property type="protein sequence ID" value="GAA4024925.1"/>
    <property type="molecule type" value="Genomic_DNA"/>
</dbReference>